<feature type="signal peptide" evidence="16">
    <location>
        <begin position="1"/>
        <end position="29"/>
    </location>
</feature>
<dbReference type="Gene3D" id="3.55.50.30">
    <property type="match status" value="1"/>
</dbReference>
<dbReference type="Proteomes" id="UP000278222">
    <property type="component" value="Unassembled WGS sequence"/>
</dbReference>
<evidence type="ECO:0000256" key="6">
    <source>
        <dbReference type="ARBA" id="ARBA00022692"/>
    </source>
</evidence>
<accession>A0A3N1LGX8</accession>
<evidence type="ECO:0000256" key="12">
    <source>
        <dbReference type="ARBA" id="ARBA00023170"/>
    </source>
</evidence>
<dbReference type="AlphaFoldDB" id="A0A3N1LGX8"/>
<dbReference type="PANTHER" id="PTHR32552">
    <property type="entry name" value="FERRICHROME IRON RECEPTOR-RELATED"/>
    <property type="match status" value="1"/>
</dbReference>
<evidence type="ECO:0000256" key="4">
    <source>
        <dbReference type="ARBA" id="ARBA00022452"/>
    </source>
</evidence>
<dbReference type="RefSeq" id="WP_142235900.1">
    <property type="nucleotide sequence ID" value="NZ_AP019700.1"/>
</dbReference>
<proteinExistence type="inferred from homology"/>
<evidence type="ECO:0000256" key="2">
    <source>
        <dbReference type="ARBA" id="ARBA00009810"/>
    </source>
</evidence>
<dbReference type="PROSITE" id="PS52016">
    <property type="entry name" value="TONB_DEPENDENT_REC_3"/>
    <property type="match status" value="1"/>
</dbReference>
<dbReference type="Gene3D" id="2.40.170.20">
    <property type="entry name" value="TonB-dependent receptor, beta-barrel domain"/>
    <property type="match status" value="1"/>
</dbReference>
<keyword evidence="10 15" id="KW-0798">TonB box</keyword>
<dbReference type="Pfam" id="PF00593">
    <property type="entry name" value="TonB_dep_Rec_b-barrel"/>
    <property type="match status" value="1"/>
</dbReference>
<dbReference type="InterPro" id="IPR037066">
    <property type="entry name" value="Plug_dom_sf"/>
</dbReference>
<dbReference type="GO" id="GO:0038023">
    <property type="term" value="F:signaling receptor activity"/>
    <property type="evidence" value="ECO:0007669"/>
    <property type="project" value="InterPro"/>
</dbReference>
<evidence type="ECO:0000256" key="13">
    <source>
        <dbReference type="ARBA" id="ARBA00023237"/>
    </source>
</evidence>
<reference evidence="18 19" key="1">
    <citation type="submission" date="2018-11" db="EMBL/GenBank/DDBJ databases">
        <title>Genomic Encyclopedia of Type Strains, Phase IV (KMG-IV): sequencing the most valuable type-strain genomes for metagenomic binning, comparative biology and taxonomic classification.</title>
        <authorList>
            <person name="Goeker M."/>
        </authorList>
    </citation>
    <scope>NUCLEOTIDE SEQUENCE [LARGE SCALE GENOMIC DNA]</scope>
    <source>
        <strain evidence="18 19">DSM 5900</strain>
    </source>
</reference>
<evidence type="ECO:0000256" key="16">
    <source>
        <dbReference type="SAM" id="SignalP"/>
    </source>
</evidence>
<dbReference type="OrthoDB" id="9760333at2"/>
<dbReference type="GO" id="GO:0015344">
    <property type="term" value="F:siderophore uptake transmembrane transporter activity"/>
    <property type="evidence" value="ECO:0007669"/>
    <property type="project" value="TreeGrafter"/>
</dbReference>
<evidence type="ECO:0000313" key="19">
    <source>
        <dbReference type="Proteomes" id="UP000278222"/>
    </source>
</evidence>
<keyword evidence="4 14" id="KW-1134">Transmembrane beta strand</keyword>
<dbReference type="SMART" id="SM00965">
    <property type="entry name" value="STN"/>
    <property type="match status" value="1"/>
</dbReference>
<organism evidence="18 19">
    <name type="scientific">Stella humosa</name>
    <dbReference type="NCBI Taxonomy" id="94"/>
    <lineage>
        <taxon>Bacteria</taxon>
        <taxon>Pseudomonadati</taxon>
        <taxon>Pseudomonadota</taxon>
        <taxon>Alphaproteobacteria</taxon>
        <taxon>Rhodospirillales</taxon>
        <taxon>Stellaceae</taxon>
        <taxon>Stella</taxon>
    </lineage>
</organism>
<dbReference type="EMBL" id="RJKX01000014">
    <property type="protein sequence ID" value="ROP90767.1"/>
    <property type="molecule type" value="Genomic_DNA"/>
</dbReference>
<dbReference type="NCBIfam" id="TIGR01783">
    <property type="entry name" value="TonB-siderophor"/>
    <property type="match status" value="1"/>
</dbReference>
<dbReference type="SUPFAM" id="SSF56935">
    <property type="entry name" value="Porins"/>
    <property type="match status" value="1"/>
</dbReference>
<evidence type="ECO:0000313" key="18">
    <source>
        <dbReference type="EMBL" id="ROP90767.1"/>
    </source>
</evidence>
<dbReference type="InterPro" id="IPR036942">
    <property type="entry name" value="Beta-barrel_TonB_sf"/>
</dbReference>
<keyword evidence="7 16" id="KW-0732">Signal</keyword>
<evidence type="ECO:0000256" key="7">
    <source>
        <dbReference type="ARBA" id="ARBA00022729"/>
    </source>
</evidence>
<evidence type="ECO:0000256" key="15">
    <source>
        <dbReference type="RuleBase" id="RU003357"/>
    </source>
</evidence>
<dbReference type="FunFam" id="2.40.170.20:FF:000005">
    <property type="entry name" value="TonB-dependent siderophore receptor"/>
    <property type="match status" value="1"/>
</dbReference>
<dbReference type="GO" id="GO:0015891">
    <property type="term" value="P:siderophore transport"/>
    <property type="evidence" value="ECO:0007669"/>
    <property type="project" value="InterPro"/>
</dbReference>
<dbReference type="InterPro" id="IPR012910">
    <property type="entry name" value="Plug_dom"/>
</dbReference>
<keyword evidence="5" id="KW-0410">Iron transport</keyword>
<evidence type="ECO:0000259" key="17">
    <source>
        <dbReference type="SMART" id="SM00965"/>
    </source>
</evidence>
<dbReference type="InterPro" id="IPR039426">
    <property type="entry name" value="TonB-dep_rcpt-like"/>
</dbReference>
<keyword evidence="12 18" id="KW-0675">Receptor</keyword>
<evidence type="ECO:0000256" key="10">
    <source>
        <dbReference type="ARBA" id="ARBA00023077"/>
    </source>
</evidence>
<evidence type="ECO:0000256" key="5">
    <source>
        <dbReference type="ARBA" id="ARBA00022496"/>
    </source>
</evidence>
<keyword evidence="13 14" id="KW-0998">Cell outer membrane</keyword>
<feature type="chain" id="PRO_5018036485" evidence="16">
    <location>
        <begin position="30"/>
        <end position="799"/>
    </location>
</feature>
<keyword evidence="19" id="KW-1185">Reference proteome</keyword>
<keyword evidence="8" id="KW-0408">Iron</keyword>
<dbReference type="GO" id="GO:0009279">
    <property type="term" value="C:cell outer membrane"/>
    <property type="evidence" value="ECO:0007669"/>
    <property type="project" value="UniProtKB-SubCell"/>
</dbReference>
<comment type="caution">
    <text evidence="18">The sequence shown here is derived from an EMBL/GenBank/DDBJ whole genome shotgun (WGS) entry which is preliminary data.</text>
</comment>
<evidence type="ECO:0000256" key="1">
    <source>
        <dbReference type="ARBA" id="ARBA00004571"/>
    </source>
</evidence>
<evidence type="ECO:0000256" key="3">
    <source>
        <dbReference type="ARBA" id="ARBA00022448"/>
    </source>
</evidence>
<dbReference type="InterPro" id="IPR010105">
    <property type="entry name" value="TonB_sidphr_rcpt"/>
</dbReference>
<dbReference type="CDD" id="cd01347">
    <property type="entry name" value="ligand_gated_channel"/>
    <property type="match status" value="1"/>
</dbReference>
<comment type="similarity">
    <text evidence="2 14 15">Belongs to the TonB-dependent receptor family.</text>
</comment>
<dbReference type="InterPro" id="IPR011662">
    <property type="entry name" value="Secretin/TonB_short_N"/>
</dbReference>
<dbReference type="Pfam" id="PF07715">
    <property type="entry name" value="Plug"/>
    <property type="match status" value="1"/>
</dbReference>
<keyword evidence="3 14" id="KW-0813">Transport</keyword>
<keyword evidence="11 14" id="KW-0472">Membrane</keyword>
<dbReference type="Gene3D" id="2.170.130.10">
    <property type="entry name" value="TonB-dependent receptor, plug domain"/>
    <property type="match status" value="1"/>
</dbReference>
<dbReference type="PANTHER" id="PTHR32552:SF68">
    <property type="entry name" value="FERRICHROME OUTER MEMBRANE TRANSPORTER_PHAGE RECEPTOR"/>
    <property type="match status" value="1"/>
</dbReference>
<sequence length="799" mass="86002">MKRWIAGRPARWAMAISALAGMAALPADAADDRKGVPRQAAGAVQTAQAAPTFRFAIPAQPLPRAIAALSAQTGIQVLYTAEQPFAATARAVEGTYTPAEALGLMLRGTGLGYRFLRADAVTLEPLPAATPGVVSLPGVSVEGRDSAAYRVRSATTATKTDTPIAKVPASVQVVPRAVLDDQQVLRIDEALRNVPGTVFVDGGEGKSIFSRGFAASVYRDGALRTEFTDGDSSATDLDAYNVERIEVLKGPASVLYGRGNPGGAVNIVTKRPLTTPAYEGRLVVGSNNLMRQQIDLTGALDPARHFAYRLNAVHETADSFRDEVTSRKVAVSPAFQWSPHGGTTVVLDGEIVNMRQTPDVGIPRQGNGPLAGVPIDRFLGEPTDRFRNRKEQARLSLDHDFNGATNLRTSVLYSNTRNDDWYTRGAAVQADGRTLNRTIIDSGFEFEDLGWQADLTHKVVIAGMEHTFLVGAELAKRKTVSIFDSAAAAPIDIFQPVYGNTAPTAAFSRFRQETDRWQAGLYVQDQIELMRGLTLVLGGRFDHVDQKRTSPGAPLPKKEDQAFSPRAGIVWQPIEPVSLYATYARSFTPVNAFPLSAGGQILEAEKADLYEAGIKLDLLGGRLSGTLAGYQIKRSNVNTPDLENPGFQVSEGEQESKGVEVSLSGEVLPGWKVIAGYAYTDARITAAANNTKGKRPAGIPEHTASLWSTYELQAGPLAGLGFGGGAVYVDDRFGTSANDFTVGGYTRVDAAVYYRGEGYTLRLNVNNLFDREYYLNPTRTPFLLPGAPRSFLLSLQANF</sequence>
<evidence type="ECO:0000256" key="9">
    <source>
        <dbReference type="ARBA" id="ARBA00023065"/>
    </source>
</evidence>
<keyword evidence="9" id="KW-0406">Ion transport</keyword>
<comment type="subcellular location">
    <subcellularLocation>
        <location evidence="1 14">Cell outer membrane</location>
        <topology evidence="1 14">Multi-pass membrane protein</topology>
    </subcellularLocation>
</comment>
<protein>
    <submittedName>
        <fullName evidence="18">Iron complex outermembrane receptor protein</fullName>
    </submittedName>
</protein>
<name>A0A3N1LGX8_9PROT</name>
<feature type="domain" description="Secretin/TonB short N-terminal" evidence="17">
    <location>
        <begin position="75"/>
        <end position="126"/>
    </location>
</feature>
<dbReference type="FunFam" id="2.170.130.10:FF:000001">
    <property type="entry name" value="Catecholate siderophore TonB-dependent receptor"/>
    <property type="match status" value="1"/>
</dbReference>
<evidence type="ECO:0000256" key="14">
    <source>
        <dbReference type="PROSITE-ProRule" id="PRU01360"/>
    </source>
</evidence>
<evidence type="ECO:0000256" key="8">
    <source>
        <dbReference type="ARBA" id="ARBA00023004"/>
    </source>
</evidence>
<dbReference type="Pfam" id="PF07660">
    <property type="entry name" value="STN"/>
    <property type="match status" value="1"/>
</dbReference>
<keyword evidence="6 14" id="KW-0812">Transmembrane</keyword>
<gene>
    <name evidence="18" type="ORF">EDC65_2625</name>
</gene>
<dbReference type="InterPro" id="IPR000531">
    <property type="entry name" value="Beta-barrel_TonB"/>
</dbReference>
<evidence type="ECO:0000256" key="11">
    <source>
        <dbReference type="ARBA" id="ARBA00023136"/>
    </source>
</evidence>